<dbReference type="InterPro" id="IPR008927">
    <property type="entry name" value="6-PGluconate_DH-like_C_sf"/>
</dbReference>
<dbReference type="InterPro" id="IPR029045">
    <property type="entry name" value="ClpP/crotonase-like_dom_sf"/>
</dbReference>
<comment type="caution">
    <text evidence="17">The sequence shown here is derived from an EMBL/GenBank/DDBJ whole genome shotgun (WGS) entry which is preliminary data.</text>
</comment>
<keyword evidence="8" id="KW-0520">NAD</keyword>
<dbReference type="InterPro" id="IPR001753">
    <property type="entry name" value="Enoyl-CoA_hydra/iso"/>
</dbReference>
<feature type="domain" description="3-hydroxyacyl-CoA dehydrogenase NAD binding" evidence="16">
    <location>
        <begin position="324"/>
        <end position="498"/>
    </location>
</feature>
<dbReference type="PROSITE" id="PS00166">
    <property type="entry name" value="ENOYL_COA_HYDRATASE"/>
    <property type="match status" value="1"/>
</dbReference>
<evidence type="ECO:0000256" key="2">
    <source>
        <dbReference type="ARBA" id="ARBA00007005"/>
    </source>
</evidence>
<evidence type="ECO:0000313" key="18">
    <source>
        <dbReference type="Proteomes" id="UP001652542"/>
    </source>
</evidence>
<keyword evidence="10" id="KW-0456">Lyase</keyword>
<comment type="similarity">
    <text evidence="2">In the central section; belongs to the 3-hydroxyacyl-CoA dehydrogenase family.</text>
</comment>
<dbReference type="Pfam" id="PF00725">
    <property type="entry name" value="3HCDH"/>
    <property type="match status" value="1"/>
</dbReference>
<evidence type="ECO:0000256" key="7">
    <source>
        <dbReference type="ARBA" id="ARBA00023002"/>
    </source>
</evidence>
<sequence length="695" mass="74869">MSGPISSQLGPDRLELGPARDAQRDRHWRAATDTGGVCWLLLDVEGQDTNTINEDVLRGLSDQLGLIEADPPSGLVIRSAKPGGFAAGADVGMLAAMTDPKGAGQRLRDAHAILDRLEDLPCPTVAVVHGAALGAGFEIVLACDACIAIDGASFGFPEIKLGLHPGLGGTFRLPARINDTKAMKMMLTGRSAHTSKAKDLGIADVVTQERHLAAAVRGVLADGIKRNGPGLADRAMAIAPARSIVARRMRAKTQDKAPQEHYPAPFKLIDLWEQHVGGREAQEEAEIDSFVDLLETDTARNLMRLFRLRQKLKSRAPDEDGVEHVHVIGAGQMGGAIAAWCAMKGKTVTLSDPDLQQIGKALPAAVKLCEGAHLSSLETRDALDRLIPDPDGEGASHADLVIEAGPEDAGIKAEIYAKVEPRLKPDAILATNTSSLGLEGLAHDLRRPGQFAGLHFFNPVEKLPLVEVVSADKTEVRVQDALAAFCGAVDKLPARVSDGPGYLVNRALTPYLLEAVLLIGEGIQNEAIDLTATRFGMPTGPVELADRIGLDICLDVADSLRSQLDKPMAEIPDWFRDKVRQERHTGRKAQRGFYLWKDGNVQKIDSNNEPKEDFTDRLILPMLNACVECLRKGVAEDEDQVDAALVFGAGFAPFRGGPMRYARSRGALSVRDRLEELADIHGERFRPDPGWSDLA</sequence>
<reference evidence="17 18" key="1">
    <citation type="submission" date="2022-10" db="EMBL/GenBank/DDBJ databases">
        <title>Defluviimonas sp. nov., isolated from ocean surface water.</title>
        <authorList>
            <person name="He W."/>
            <person name="Wang L."/>
            <person name="Zhang D.-F."/>
        </authorList>
    </citation>
    <scope>NUCLEOTIDE SEQUENCE [LARGE SCALE GENOMIC DNA]</scope>
    <source>
        <strain evidence="17 18">WL0002</strain>
    </source>
</reference>
<keyword evidence="7" id="KW-0560">Oxidoreductase</keyword>
<gene>
    <name evidence="17" type="ORF">OEW28_10800</name>
</gene>
<dbReference type="Proteomes" id="UP001652542">
    <property type="component" value="Unassembled WGS sequence"/>
</dbReference>
<dbReference type="CDD" id="cd06558">
    <property type="entry name" value="crotonase-like"/>
    <property type="match status" value="1"/>
</dbReference>
<dbReference type="SUPFAM" id="SSF51735">
    <property type="entry name" value="NAD(P)-binding Rossmann-fold domains"/>
    <property type="match status" value="1"/>
</dbReference>
<dbReference type="EC" id="4.2.1.17" evidence="4"/>
<protein>
    <recommendedName>
        <fullName evidence="4">enoyl-CoA hydratase</fullName>
        <ecNumber evidence="4">4.2.1.17</ecNumber>
    </recommendedName>
</protein>
<dbReference type="SUPFAM" id="SSF52096">
    <property type="entry name" value="ClpP/crotonase"/>
    <property type="match status" value="1"/>
</dbReference>
<evidence type="ECO:0000256" key="6">
    <source>
        <dbReference type="ARBA" id="ARBA00022963"/>
    </source>
</evidence>
<keyword evidence="11" id="KW-0511">Multifunctional enzyme</keyword>
<comment type="catalytic activity">
    <reaction evidence="12">
        <text>a (3S)-3-hydroxyacyl-CoA + NAD(+) = a 3-oxoacyl-CoA + NADH + H(+)</text>
        <dbReference type="Rhea" id="RHEA:22432"/>
        <dbReference type="ChEBI" id="CHEBI:15378"/>
        <dbReference type="ChEBI" id="CHEBI:57318"/>
        <dbReference type="ChEBI" id="CHEBI:57540"/>
        <dbReference type="ChEBI" id="CHEBI:57945"/>
        <dbReference type="ChEBI" id="CHEBI:90726"/>
        <dbReference type="EC" id="1.1.1.35"/>
    </reaction>
</comment>
<evidence type="ECO:0000256" key="12">
    <source>
        <dbReference type="ARBA" id="ARBA00049556"/>
    </source>
</evidence>
<evidence type="ECO:0000256" key="9">
    <source>
        <dbReference type="ARBA" id="ARBA00023098"/>
    </source>
</evidence>
<dbReference type="InterPro" id="IPR036291">
    <property type="entry name" value="NAD(P)-bd_dom_sf"/>
</dbReference>
<evidence type="ECO:0000256" key="4">
    <source>
        <dbReference type="ARBA" id="ARBA00012076"/>
    </source>
</evidence>
<evidence type="ECO:0000256" key="11">
    <source>
        <dbReference type="ARBA" id="ARBA00023268"/>
    </source>
</evidence>
<evidence type="ECO:0000256" key="14">
    <source>
        <dbReference type="SAM" id="MobiDB-lite"/>
    </source>
</evidence>
<dbReference type="SUPFAM" id="SSF48179">
    <property type="entry name" value="6-phosphogluconate dehydrogenase C-terminal domain-like"/>
    <property type="match status" value="2"/>
</dbReference>
<keyword evidence="6" id="KW-0442">Lipid degradation</keyword>
<name>A0ABT2ZD94_9RHOB</name>
<evidence type="ECO:0000259" key="15">
    <source>
        <dbReference type="Pfam" id="PF00725"/>
    </source>
</evidence>
<evidence type="ECO:0000313" key="17">
    <source>
        <dbReference type="EMBL" id="MCV2869115.1"/>
    </source>
</evidence>
<dbReference type="Pfam" id="PF02737">
    <property type="entry name" value="3HCDH_N"/>
    <property type="match status" value="1"/>
</dbReference>
<evidence type="ECO:0000256" key="8">
    <source>
        <dbReference type="ARBA" id="ARBA00023027"/>
    </source>
</evidence>
<comment type="similarity">
    <text evidence="3">In the N-terminal section; belongs to the enoyl-CoA hydratase/isomerase family.</text>
</comment>
<evidence type="ECO:0000256" key="13">
    <source>
        <dbReference type="RuleBase" id="RU003707"/>
    </source>
</evidence>
<feature type="domain" description="3-hydroxyacyl-CoA dehydrogenase C-terminal" evidence="15">
    <location>
        <begin position="501"/>
        <end position="595"/>
    </location>
</feature>
<comment type="similarity">
    <text evidence="13">Belongs to the enoyl-CoA hydratase/isomerase family.</text>
</comment>
<dbReference type="PANTHER" id="PTHR43612">
    <property type="entry name" value="TRIFUNCTIONAL ENZYME SUBUNIT ALPHA"/>
    <property type="match status" value="1"/>
</dbReference>
<dbReference type="RefSeq" id="WP_263734771.1">
    <property type="nucleotide sequence ID" value="NZ_JAOWKY010000002.1"/>
</dbReference>
<dbReference type="Gene3D" id="3.40.50.720">
    <property type="entry name" value="NAD(P)-binding Rossmann-like Domain"/>
    <property type="match status" value="1"/>
</dbReference>
<dbReference type="InterPro" id="IPR050136">
    <property type="entry name" value="FA_oxidation_alpha_subunit"/>
</dbReference>
<keyword evidence="18" id="KW-1185">Reference proteome</keyword>
<comment type="pathway">
    <text evidence="1">Lipid metabolism; fatty acid beta-oxidation.</text>
</comment>
<dbReference type="Gene3D" id="1.10.1040.50">
    <property type="match status" value="1"/>
</dbReference>
<dbReference type="PANTHER" id="PTHR43612:SF3">
    <property type="entry name" value="TRIFUNCTIONAL ENZYME SUBUNIT ALPHA, MITOCHONDRIAL"/>
    <property type="match status" value="1"/>
</dbReference>
<accession>A0ABT2ZD94</accession>
<dbReference type="EMBL" id="JAOWKY010000002">
    <property type="protein sequence ID" value="MCV2869115.1"/>
    <property type="molecule type" value="Genomic_DNA"/>
</dbReference>
<evidence type="ECO:0000256" key="3">
    <source>
        <dbReference type="ARBA" id="ARBA00008750"/>
    </source>
</evidence>
<evidence type="ECO:0000256" key="1">
    <source>
        <dbReference type="ARBA" id="ARBA00005005"/>
    </source>
</evidence>
<dbReference type="InterPro" id="IPR006176">
    <property type="entry name" value="3-OHacyl-CoA_DH_NAD-bd"/>
</dbReference>
<evidence type="ECO:0000256" key="10">
    <source>
        <dbReference type="ARBA" id="ARBA00023239"/>
    </source>
</evidence>
<evidence type="ECO:0000256" key="5">
    <source>
        <dbReference type="ARBA" id="ARBA00022832"/>
    </source>
</evidence>
<dbReference type="InterPro" id="IPR006108">
    <property type="entry name" value="3HC_DH_C"/>
</dbReference>
<dbReference type="InterPro" id="IPR018376">
    <property type="entry name" value="Enoyl-CoA_hyd/isom_CS"/>
</dbReference>
<organism evidence="17 18">
    <name type="scientific">Albidovulum marisflavi</name>
    <dbReference type="NCBI Taxonomy" id="2984159"/>
    <lineage>
        <taxon>Bacteria</taxon>
        <taxon>Pseudomonadati</taxon>
        <taxon>Pseudomonadota</taxon>
        <taxon>Alphaproteobacteria</taxon>
        <taxon>Rhodobacterales</taxon>
        <taxon>Paracoccaceae</taxon>
        <taxon>Albidovulum</taxon>
    </lineage>
</organism>
<dbReference type="Gene3D" id="3.90.226.10">
    <property type="entry name" value="2-enoyl-CoA Hydratase, Chain A, domain 1"/>
    <property type="match status" value="1"/>
</dbReference>
<feature type="region of interest" description="Disordered" evidence="14">
    <location>
        <begin position="1"/>
        <end position="25"/>
    </location>
</feature>
<evidence type="ECO:0000259" key="16">
    <source>
        <dbReference type="Pfam" id="PF02737"/>
    </source>
</evidence>
<keyword evidence="5" id="KW-0276">Fatty acid metabolism</keyword>
<proteinExistence type="inferred from homology"/>
<keyword evidence="9" id="KW-0443">Lipid metabolism</keyword>
<dbReference type="Pfam" id="PF00378">
    <property type="entry name" value="ECH_1"/>
    <property type="match status" value="1"/>
</dbReference>